<feature type="transmembrane region" description="Helical" evidence="6">
    <location>
        <begin position="322"/>
        <end position="340"/>
    </location>
</feature>
<dbReference type="CDD" id="cd17394">
    <property type="entry name" value="MFS_FucP_like"/>
    <property type="match status" value="1"/>
</dbReference>
<accession>A0A2W5EMH6</accession>
<feature type="transmembrane region" description="Helical" evidence="6">
    <location>
        <begin position="264"/>
        <end position="282"/>
    </location>
</feature>
<feature type="transmembrane region" description="Helical" evidence="6">
    <location>
        <begin position="81"/>
        <end position="101"/>
    </location>
</feature>
<feature type="transmembrane region" description="Helical" evidence="6">
    <location>
        <begin position="178"/>
        <end position="198"/>
    </location>
</feature>
<dbReference type="InterPro" id="IPR011701">
    <property type="entry name" value="MFS"/>
</dbReference>
<dbReference type="GO" id="GO:0005886">
    <property type="term" value="C:plasma membrane"/>
    <property type="evidence" value="ECO:0007669"/>
    <property type="project" value="UniProtKB-SubCell"/>
</dbReference>
<comment type="subcellular location">
    <subcellularLocation>
        <location evidence="1">Cell inner membrane</location>
        <topology evidence="1">Multi-pass membrane protein</topology>
    </subcellularLocation>
</comment>
<feature type="transmembrane region" description="Helical" evidence="6">
    <location>
        <begin position="352"/>
        <end position="368"/>
    </location>
</feature>
<reference evidence="8 9" key="1">
    <citation type="submission" date="2017-11" db="EMBL/GenBank/DDBJ databases">
        <title>Infants hospitalized years apart are colonized by the same room-sourced microbial strains.</title>
        <authorList>
            <person name="Brooks B."/>
            <person name="Olm M.R."/>
            <person name="Firek B.A."/>
            <person name="Baker R."/>
            <person name="Thomas B.C."/>
            <person name="Morowitz M.J."/>
            <person name="Banfield J.F."/>
        </authorList>
    </citation>
    <scope>NUCLEOTIDE SEQUENCE [LARGE SCALE GENOMIC DNA]</scope>
    <source>
        <strain evidence="8">S2_009_000_R2_76</strain>
    </source>
</reference>
<feature type="transmembrane region" description="Helical" evidence="6">
    <location>
        <begin position="228"/>
        <end position="249"/>
    </location>
</feature>
<dbReference type="InterPro" id="IPR020846">
    <property type="entry name" value="MFS_dom"/>
</dbReference>
<dbReference type="Proteomes" id="UP000249645">
    <property type="component" value="Unassembled WGS sequence"/>
</dbReference>
<dbReference type="PANTHER" id="PTHR43702">
    <property type="entry name" value="L-FUCOSE-PROTON SYMPORTER"/>
    <property type="match status" value="1"/>
</dbReference>
<evidence type="ECO:0000256" key="4">
    <source>
        <dbReference type="ARBA" id="ARBA00022989"/>
    </source>
</evidence>
<evidence type="ECO:0000313" key="8">
    <source>
        <dbReference type="EMBL" id="PZP44488.1"/>
    </source>
</evidence>
<feature type="domain" description="Major facilitator superfamily (MFS) profile" evidence="7">
    <location>
        <begin position="13"/>
        <end position="403"/>
    </location>
</feature>
<feature type="transmembrane region" description="Helical" evidence="6">
    <location>
        <begin position="107"/>
        <end position="133"/>
    </location>
</feature>
<protein>
    <submittedName>
        <fullName evidence="8">L-fucose:H+ symporter permease</fullName>
    </submittedName>
</protein>
<feature type="transmembrane region" description="Helical" evidence="6">
    <location>
        <begin position="53"/>
        <end position="74"/>
    </location>
</feature>
<sequence>MTEKVKFTERKYVVVLIFVTSLFFLWAIALTMGDVLNKHFQNVLNVSKADSGLVQFSFFGAYAIMGIPAGLFASKFGYKKGVLLGLCLYALGAFLFIPASYAVSFNFFRLALFILAMGLATMETVAHPFVAALGDERTSDQRVNFAQSFNGLGAIVGPLIGGFFIFKSEGTKSLESVRQLYTVIGVVVLFITLLFSFIKVPAIKDPHAVHESEITAEENEPLYKRRHFVWAVLAQFCNIAAQAGTWAYFINYGVEKMGLPENQSSYYFSLSMAMMMLGRFVGTYVMRFIAPNKLLATAAICNTILCLVISQSFGWISFVSLVMLNFFLSIMYPTIFSLGLKKLGRKVNQGSSFLVMALFGGAVLPHFMGKIAETNVAKAYFLPIICYIVIFLFAVKFYKPKSHND</sequence>
<proteinExistence type="predicted"/>
<evidence type="ECO:0000259" key="7">
    <source>
        <dbReference type="PROSITE" id="PS50850"/>
    </source>
</evidence>
<keyword evidence="2" id="KW-1003">Cell membrane</keyword>
<organism evidence="8 9">
    <name type="scientific">Pseudopedobacter saltans</name>
    <dbReference type="NCBI Taxonomy" id="151895"/>
    <lineage>
        <taxon>Bacteria</taxon>
        <taxon>Pseudomonadati</taxon>
        <taxon>Bacteroidota</taxon>
        <taxon>Sphingobacteriia</taxon>
        <taxon>Sphingobacteriales</taxon>
        <taxon>Sphingobacteriaceae</taxon>
        <taxon>Pseudopedobacter</taxon>
    </lineage>
</organism>
<dbReference type="InterPro" id="IPR005275">
    <property type="entry name" value="Lfuc_symporter_FucP"/>
</dbReference>
<comment type="caution">
    <text evidence="8">The sequence shown here is derived from an EMBL/GenBank/DDBJ whole genome shotgun (WGS) entry which is preliminary data.</text>
</comment>
<feature type="transmembrane region" description="Helical" evidence="6">
    <location>
        <begin position="294"/>
        <end position="316"/>
    </location>
</feature>
<dbReference type="Pfam" id="PF07690">
    <property type="entry name" value="MFS_1"/>
    <property type="match status" value="1"/>
</dbReference>
<keyword evidence="5 6" id="KW-0472">Membrane</keyword>
<evidence type="ECO:0000256" key="1">
    <source>
        <dbReference type="ARBA" id="ARBA00004429"/>
    </source>
</evidence>
<dbReference type="NCBIfam" id="TIGR00885">
    <property type="entry name" value="fucP"/>
    <property type="match status" value="1"/>
</dbReference>
<evidence type="ECO:0000256" key="6">
    <source>
        <dbReference type="SAM" id="Phobius"/>
    </source>
</evidence>
<feature type="transmembrane region" description="Helical" evidence="6">
    <location>
        <begin position="145"/>
        <end position="166"/>
    </location>
</feature>
<keyword evidence="4 6" id="KW-1133">Transmembrane helix</keyword>
<dbReference type="SUPFAM" id="SSF103473">
    <property type="entry name" value="MFS general substrate transporter"/>
    <property type="match status" value="1"/>
</dbReference>
<feature type="transmembrane region" description="Helical" evidence="6">
    <location>
        <begin position="380"/>
        <end position="398"/>
    </location>
</feature>
<evidence type="ECO:0000256" key="2">
    <source>
        <dbReference type="ARBA" id="ARBA00022475"/>
    </source>
</evidence>
<dbReference type="AlphaFoldDB" id="A0A2W5EMH6"/>
<dbReference type="PANTHER" id="PTHR43702:SF3">
    <property type="entry name" value="PROTEIN TSGA"/>
    <property type="match status" value="1"/>
</dbReference>
<dbReference type="InterPro" id="IPR050375">
    <property type="entry name" value="MFS_TsgA-like"/>
</dbReference>
<gene>
    <name evidence="8" type="primary">fucP</name>
    <name evidence="8" type="ORF">DI598_14425</name>
</gene>
<name>A0A2W5EMH6_9SPHI</name>
<dbReference type="EMBL" id="QFOI01000312">
    <property type="protein sequence ID" value="PZP44488.1"/>
    <property type="molecule type" value="Genomic_DNA"/>
</dbReference>
<dbReference type="InterPro" id="IPR036259">
    <property type="entry name" value="MFS_trans_sf"/>
</dbReference>
<evidence type="ECO:0000256" key="5">
    <source>
        <dbReference type="ARBA" id="ARBA00023136"/>
    </source>
</evidence>
<evidence type="ECO:0000256" key="3">
    <source>
        <dbReference type="ARBA" id="ARBA00022692"/>
    </source>
</evidence>
<dbReference type="PROSITE" id="PS50850">
    <property type="entry name" value="MFS"/>
    <property type="match status" value="1"/>
</dbReference>
<evidence type="ECO:0000313" key="9">
    <source>
        <dbReference type="Proteomes" id="UP000249645"/>
    </source>
</evidence>
<dbReference type="Gene3D" id="1.20.1250.20">
    <property type="entry name" value="MFS general substrate transporter like domains"/>
    <property type="match status" value="2"/>
</dbReference>
<feature type="transmembrane region" description="Helical" evidence="6">
    <location>
        <begin position="12"/>
        <end position="33"/>
    </location>
</feature>
<dbReference type="GO" id="GO:0015535">
    <property type="term" value="F:fucose:proton symporter activity"/>
    <property type="evidence" value="ECO:0007669"/>
    <property type="project" value="InterPro"/>
</dbReference>
<keyword evidence="3 6" id="KW-0812">Transmembrane</keyword>